<dbReference type="InterPro" id="IPR023155">
    <property type="entry name" value="Cyt_c-552/4"/>
</dbReference>
<keyword evidence="9" id="KW-1185">Reference proteome</keyword>
<comment type="caution">
    <text evidence="8">The sequence shown here is derived from an EMBL/GenBank/DDBJ whole genome shotgun (WGS) entry which is preliminary data.</text>
</comment>
<feature type="repeat" description="TPR" evidence="4">
    <location>
        <begin position="573"/>
        <end position="606"/>
    </location>
</feature>
<dbReference type="Proteomes" id="UP001158067">
    <property type="component" value="Unassembled WGS sequence"/>
</dbReference>
<feature type="transmembrane region" description="Helical" evidence="5">
    <location>
        <begin position="20"/>
        <end position="38"/>
    </location>
</feature>
<dbReference type="PANTHER" id="PTHR35038">
    <property type="entry name" value="DISSIMILATORY SULFITE REDUCTASE SIRA"/>
    <property type="match status" value="1"/>
</dbReference>
<evidence type="ECO:0000313" key="8">
    <source>
        <dbReference type="EMBL" id="SMP63564.1"/>
    </source>
</evidence>
<dbReference type="InterPro" id="IPR013105">
    <property type="entry name" value="TPR_2"/>
</dbReference>
<evidence type="ECO:0000256" key="5">
    <source>
        <dbReference type="SAM" id="Phobius"/>
    </source>
</evidence>
<keyword evidence="5" id="KW-0812">Transmembrane</keyword>
<proteinExistence type="predicted"/>
<protein>
    <submittedName>
        <fullName evidence="8">Doubled CXXCH domain-containing protein</fullName>
    </submittedName>
</protein>
<dbReference type="PROSITE" id="PS50005">
    <property type="entry name" value="TPR"/>
    <property type="match status" value="1"/>
</dbReference>
<evidence type="ECO:0000256" key="4">
    <source>
        <dbReference type="PROSITE-ProRule" id="PRU00339"/>
    </source>
</evidence>
<sequence length="649" mass="72055">MQRKRPRRHQPRPASWHRWLIPLAFLCIPLLVSGIWILTRSAAIPNGDGFADLTSWQDEVLPVTSWSPDEAFHTNGSTQGYIGSEKCRRCHEDQFKSYSLTAHSRSFSSTDPNGAPENAGFEHPRSSRRYRVFRDEGKLIHQETLVGIDGSDLAVTSLPIRYTVGSGTHALTFLSESSGFYLESPVSWFRGTGWAMSPGYDSPSHPSFSRVVDQNCLFCHVGMIEQSKSNEGKFRVVEQSIGCERCHGPGAAHADRHETSGIAVSDTFSGVDPIVNPAELSRDLSEAICQQCHLQAAVYANGPGQTVWDYRPGQPVSATRTDFQFQDNTQFDVAGHVEQMHGSECYLKSETLTCITCHDPHHQPPQGDLNSHYRDVCVQCHQPNACGIELEARNQANHNSCHECHMPKQPIGNVHSSLHQHRIGVYPENVLAVKGSSNNKGETKLVPIVNEGEIPQKEMDRRLVLAIDATLQSGTPFERIQTQAGWSVKEAFRLASVSEPDVAVQAMAARRAMTLGQPQVAVALAQRVAESSKRGSRQSITALEILAEQTLIQEDNPTALQLYRELTALRMVPNDWYIRGICERNAGNVDEAIDSFRRALAIKPDLVLAHQALQSMFANTDSKLADTHFRLWRALERLERKSSVGANSK</sequence>
<dbReference type="InterPro" id="IPR010177">
    <property type="entry name" value="Paired_CXXCH_1"/>
</dbReference>
<dbReference type="Pfam" id="PF09699">
    <property type="entry name" value="Paired_CXXCH_1"/>
    <property type="match status" value="1"/>
</dbReference>
<dbReference type="PANTHER" id="PTHR35038:SF8">
    <property type="entry name" value="C-TYPE POLYHEME CYTOCHROME OMCC"/>
    <property type="match status" value="1"/>
</dbReference>
<dbReference type="InterPro" id="IPR019734">
    <property type="entry name" value="TPR_rpt"/>
</dbReference>
<evidence type="ECO:0000256" key="2">
    <source>
        <dbReference type="ARBA" id="ARBA00022737"/>
    </source>
</evidence>
<dbReference type="Pfam" id="PF13435">
    <property type="entry name" value="Cytochrome_C554"/>
    <property type="match status" value="2"/>
</dbReference>
<dbReference type="EMBL" id="FXUG01000008">
    <property type="protein sequence ID" value="SMP63564.1"/>
    <property type="molecule type" value="Genomic_DNA"/>
</dbReference>
<dbReference type="SMART" id="SM00028">
    <property type="entry name" value="TPR"/>
    <property type="match status" value="1"/>
</dbReference>
<evidence type="ECO:0000259" key="6">
    <source>
        <dbReference type="Pfam" id="PF09699"/>
    </source>
</evidence>
<evidence type="ECO:0000259" key="7">
    <source>
        <dbReference type="Pfam" id="PF13435"/>
    </source>
</evidence>
<keyword evidence="1" id="KW-0732">Signal</keyword>
<dbReference type="Gene3D" id="1.25.40.10">
    <property type="entry name" value="Tetratricopeptide repeat domain"/>
    <property type="match status" value="1"/>
</dbReference>
<dbReference type="SUPFAM" id="SSF48452">
    <property type="entry name" value="TPR-like"/>
    <property type="match status" value="1"/>
</dbReference>
<gene>
    <name evidence="8" type="ORF">SAMN06265222_108106</name>
</gene>
<keyword evidence="5" id="KW-1133">Transmembrane helix</keyword>
<accession>A0ABY1QA46</accession>
<keyword evidence="5" id="KW-0472">Membrane</keyword>
<dbReference type="SUPFAM" id="SSF48695">
    <property type="entry name" value="Multiheme cytochromes"/>
    <property type="match status" value="1"/>
</dbReference>
<feature type="domain" description="Cytochrome c-552/4" evidence="7">
    <location>
        <begin position="86"/>
        <end position="117"/>
    </location>
</feature>
<dbReference type="InterPro" id="IPR011990">
    <property type="entry name" value="TPR-like_helical_dom_sf"/>
</dbReference>
<reference evidence="8 9" key="1">
    <citation type="submission" date="2017-05" db="EMBL/GenBank/DDBJ databases">
        <authorList>
            <person name="Varghese N."/>
            <person name="Submissions S."/>
        </authorList>
    </citation>
    <scope>NUCLEOTIDE SEQUENCE [LARGE SCALE GENOMIC DNA]</scope>
    <source>
        <strain evidence="8 9">DSM 25457</strain>
    </source>
</reference>
<keyword evidence="3 4" id="KW-0802">TPR repeat</keyword>
<keyword evidence="2" id="KW-0677">Repeat</keyword>
<name>A0ABY1QA46_9BACT</name>
<dbReference type="InterPro" id="IPR036280">
    <property type="entry name" value="Multihaem_cyt_sf"/>
</dbReference>
<dbReference type="Gene3D" id="1.10.1130.10">
    <property type="entry name" value="Flavocytochrome C3, Chain A"/>
    <property type="match status" value="2"/>
</dbReference>
<organism evidence="8 9">
    <name type="scientific">Neorhodopirellula lusitana</name>
    <dbReference type="NCBI Taxonomy" id="445327"/>
    <lineage>
        <taxon>Bacteria</taxon>
        <taxon>Pseudomonadati</taxon>
        <taxon>Planctomycetota</taxon>
        <taxon>Planctomycetia</taxon>
        <taxon>Pirellulales</taxon>
        <taxon>Pirellulaceae</taxon>
        <taxon>Neorhodopirellula</taxon>
    </lineage>
</organism>
<evidence type="ECO:0000256" key="3">
    <source>
        <dbReference type="ARBA" id="ARBA00022803"/>
    </source>
</evidence>
<dbReference type="Pfam" id="PF07719">
    <property type="entry name" value="TPR_2"/>
    <property type="match status" value="1"/>
</dbReference>
<dbReference type="InterPro" id="IPR051829">
    <property type="entry name" value="Multiheme_Cytochr_ET"/>
</dbReference>
<feature type="domain" description="Doubled CXXCH motif" evidence="6">
    <location>
        <begin position="353"/>
        <end position="383"/>
    </location>
</feature>
<evidence type="ECO:0000313" key="9">
    <source>
        <dbReference type="Proteomes" id="UP001158067"/>
    </source>
</evidence>
<evidence type="ECO:0000256" key="1">
    <source>
        <dbReference type="ARBA" id="ARBA00022729"/>
    </source>
</evidence>
<feature type="domain" description="Cytochrome c-552/4" evidence="7">
    <location>
        <begin position="212"/>
        <end position="248"/>
    </location>
</feature>